<dbReference type="OrthoDB" id="6359816at2759"/>
<keyword evidence="3" id="KW-1185">Reference proteome</keyword>
<reference evidence="2" key="1">
    <citation type="submission" date="2021-07" db="EMBL/GenBank/DDBJ databases">
        <title>Elsinoe batatas strain:CRI-CJ2 Genome sequencing and assembly.</title>
        <authorList>
            <person name="Huang L."/>
        </authorList>
    </citation>
    <scope>NUCLEOTIDE SEQUENCE</scope>
    <source>
        <strain evidence="2">CRI-CJ2</strain>
    </source>
</reference>
<dbReference type="InterPro" id="IPR011333">
    <property type="entry name" value="SKP1/BTB/POZ_sf"/>
</dbReference>
<evidence type="ECO:0000259" key="1">
    <source>
        <dbReference type="PROSITE" id="PS50097"/>
    </source>
</evidence>
<dbReference type="InterPro" id="IPR052407">
    <property type="entry name" value="BTB_POZ_domain_cont_9"/>
</dbReference>
<organism evidence="2 3">
    <name type="scientific">Elsinoe batatas</name>
    <dbReference type="NCBI Taxonomy" id="2601811"/>
    <lineage>
        <taxon>Eukaryota</taxon>
        <taxon>Fungi</taxon>
        <taxon>Dikarya</taxon>
        <taxon>Ascomycota</taxon>
        <taxon>Pezizomycotina</taxon>
        <taxon>Dothideomycetes</taxon>
        <taxon>Dothideomycetidae</taxon>
        <taxon>Myriangiales</taxon>
        <taxon>Elsinoaceae</taxon>
        <taxon>Elsinoe</taxon>
    </lineage>
</organism>
<dbReference type="InterPro" id="IPR000210">
    <property type="entry name" value="BTB/POZ_dom"/>
</dbReference>
<dbReference type="AlphaFoldDB" id="A0A8K0L367"/>
<dbReference type="Gene3D" id="3.30.710.10">
    <property type="entry name" value="Potassium Channel Kv1.1, Chain A"/>
    <property type="match status" value="1"/>
</dbReference>
<accession>A0A8K0L367</accession>
<dbReference type="PANTHER" id="PTHR46306:SF1">
    <property type="entry name" value="BTB_POZ DOMAIN-CONTAINING PROTEIN 9"/>
    <property type="match status" value="1"/>
</dbReference>
<evidence type="ECO:0000313" key="3">
    <source>
        <dbReference type="Proteomes" id="UP000809789"/>
    </source>
</evidence>
<dbReference type="SUPFAM" id="SSF54695">
    <property type="entry name" value="POZ domain"/>
    <property type="match status" value="1"/>
</dbReference>
<dbReference type="SMART" id="SM00225">
    <property type="entry name" value="BTB"/>
    <property type="match status" value="1"/>
</dbReference>
<feature type="domain" description="BTB" evidence="1">
    <location>
        <begin position="22"/>
        <end position="89"/>
    </location>
</feature>
<dbReference type="EMBL" id="JAESVG020000004">
    <property type="protein sequence ID" value="KAG8628152.1"/>
    <property type="molecule type" value="Genomic_DNA"/>
</dbReference>
<gene>
    <name evidence="2" type="ORF">KVT40_004025</name>
</gene>
<name>A0A8K0L367_9PEZI</name>
<dbReference type="PROSITE" id="PS50097">
    <property type="entry name" value="BTB"/>
    <property type="match status" value="1"/>
</dbReference>
<evidence type="ECO:0000313" key="2">
    <source>
        <dbReference type="EMBL" id="KAG8628152.1"/>
    </source>
</evidence>
<dbReference type="Pfam" id="PF00651">
    <property type="entry name" value="BTB"/>
    <property type="match status" value="1"/>
</dbReference>
<proteinExistence type="predicted"/>
<dbReference type="GO" id="GO:0005737">
    <property type="term" value="C:cytoplasm"/>
    <property type="evidence" value="ECO:0007669"/>
    <property type="project" value="TreeGrafter"/>
</dbReference>
<comment type="caution">
    <text evidence="2">The sequence shown here is derived from an EMBL/GenBank/DDBJ whole genome shotgun (WGS) entry which is preliminary data.</text>
</comment>
<sequence>MGVTNKDPWQVDSSLFDSEVLSDITVISSDKKIRAHKLLLLSQSLYFKTLFTGGFKDSKMSELTLGEDSAAAIYAMIQYMYTGVLAIATEKLEWNEATLLIDLLIVADKYQVNGLSQTIFARLVEILEKNDSPDPVFAALASLPTHLLDRYAKELALVLLERIKEHMSWKSFRSMLDTHGMLAREIVGGLLKRPAGKARELFEYTCSHCGNSCGSSHDFPLRPIPACGYCASEWGLICTGTESVL</sequence>
<dbReference type="PANTHER" id="PTHR46306">
    <property type="entry name" value="BTB/POZ DOMAIN-CONTAINING PROTEIN 9"/>
    <property type="match status" value="1"/>
</dbReference>
<dbReference type="Proteomes" id="UP000809789">
    <property type="component" value="Unassembled WGS sequence"/>
</dbReference>
<protein>
    <recommendedName>
        <fullName evidence="1">BTB domain-containing protein</fullName>
    </recommendedName>
</protein>